<dbReference type="Proteomes" id="UP000259683">
    <property type="component" value="Segment"/>
</dbReference>
<dbReference type="EMBL" id="MH588547">
    <property type="protein sequence ID" value="AXQ69603.1"/>
    <property type="molecule type" value="Genomic_DNA"/>
</dbReference>
<proteinExistence type="predicted"/>
<protein>
    <submittedName>
        <fullName evidence="2">Uncharacterized protein</fullName>
    </submittedName>
</protein>
<gene>
    <name evidence="1" type="ORF">CcrSC_gp021</name>
    <name evidence="2" type="ORF">CcrSC_gp521</name>
</gene>
<reference evidence="3" key="1">
    <citation type="submission" date="2018-07" db="EMBL/GenBank/DDBJ databases">
        <title>Giant CbK-like Caulobacter bacteriophages have genetically divergent genomes.</title>
        <authorList>
            <person name="Wilson K.M."/>
            <person name="Ely B."/>
        </authorList>
    </citation>
    <scope>NUCLEOTIDE SEQUENCE [LARGE SCALE GENOMIC DNA]</scope>
</reference>
<evidence type="ECO:0000313" key="1">
    <source>
        <dbReference type="EMBL" id="AXQ69603.1"/>
    </source>
</evidence>
<evidence type="ECO:0000313" key="3">
    <source>
        <dbReference type="Proteomes" id="UP000259683"/>
    </source>
</evidence>
<evidence type="ECO:0000313" key="2">
    <source>
        <dbReference type="EMBL" id="AXQ70103.1"/>
    </source>
</evidence>
<name>A0A385EEA0_9CAUD</name>
<keyword evidence="3" id="KW-1185">Reference proteome</keyword>
<reference evidence="2" key="3">
    <citation type="submission" date="2021-07" db="EMBL/GenBank/DDBJ databases">
        <title>Giant CbK-like Caulobacter bacteriophages have genetically divergent genomes.</title>
        <authorList>
            <person name="Wilson K."/>
            <person name="Ely B."/>
        </authorList>
    </citation>
    <scope>NUCLEOTIDE SEQUENCE</scope>
</reference>
<reference evidence="2" key="2">
    <citation type="submission" date="2018-07" db="EMBL/GenBank/DDBJ databases">
        <authorList>
            <person name="Wilson K.M."/>
            <person name="Ely B."/>
        </authorList>
    </citation>
    <scope>NUCLEOTIDE SEQUENCE</scope>
</reference>
<organism evidence="2 3">
    <name type="scientific">Caulobacter phage CcrSC</name>
    <dbReference type="NCBI Taxonomy" id="2283272"/>
    <lineage>
        <taxon>Viruses</taxon>
        <taxon>Duplodnaviria</taxon>
        <taxon>Heunggongvirae</taxon>
        <taxon>Uroviricota</taxon>
        <taxon>Caudoviricetes</taxon>
        <taxon>Jeanschmidtviridae</taxon>
        <taxon>Bertelyvirus</taxon>
        <taxon>Bertelyvirus SC</taxon>
    </lineage>
</organism>
<sequence>MSTHPLIAAALANLREGPAMVAGPDHVTKVTSYELTRAVMFKAADQIERALSDFPAPPACLGAFLMTEFDRLGDNWGALGDAITEGEALANAETVLAWYFNATRDDGDPDGYTLKLAGALPNDAEAARIRRDYAAALEAQEQAKAAEARAFADRHAALGSAEAVADLLGSLFDTPRTAAEALGYSFHFVPVIGGEIEGERAWIGEDKAGERVHGDYASADQAARAALIYHVRANQAAQIVKDA</sequence>
<dbReference type="EMBL" id="MH588547">
    <property type="protein sequence ID" value="AXQ70103.1"/>
    <property type="molecule type" value="Genomic_DNA"/>
</dbReference>
<accession>A0A385EEA0</accession>